<dbReference type="EMBL" id="AAGW02055120">
    <property type="status" value="NOT_ANNOTATED_CDS"/>
    <property type="molecule type" value="Genomic_DNA"/>
</dbReference>
<feature type="compositionally biased region" description="Basic residues" evidence="3">
    <location>
        <begin position="616"/>
        <end position="626"/>
    </location>
</feature>
<dbReference type="STRING" id="9986.ENSOCUP00000028312"/>
<dbReference type="Bgee" id="ENSOCUG00000008793">
    <property type="expression patterns" value="Expressed in blood and 13 other cell types or tissues"/>
</dbReference>
<feature type="compositionally biased region" description="Low complexity" evidence="3">
    <location>
        <begin position="493"/>
        <end position="504"/>
    </location>
</feature>
<dbReference type="Pfam" id="PF13347">
    <property type="entry name" value="MFS_2"/>
    <property type="match status" value="1"/>
</dbReference>
<keyword evidence="4" id="KW-0812">Transmembrane</keyword>
<feature type="region of interest" description="Disordered" evidence="3">
    <location>
        <begin position="570"/>
        <end position="592"/>
    </location>
</feature>
<dbReference type="PANTHER" id="PTHR11328">
    <property type="entry name" value="MAJOR FACILITATOR SUPERFAMILY DOMAIN-CONTAINING PROTEIN"/>
    <property type="match status" value="1"/>
</dbReference>
<dbReference type="InterPro" id="IPR036259">
    <property type="entry name" value="MFS_trans_sf"/>
</dbReference>
<reference evidence="5" key="2">
    <citation type="submission" date="2025-08" db="UniProtKB">
        <authorList>
            <consortium name="Ensembl"/>
        </authorList>
    </citation>
    <scope>IDENTIFICATION</scope>
    <source>
        <strain evidence="5">Thorbecke</strain>
    </source>
</reference>
<evidence type="ECO:0000256" key="4">
    <source>
        <dbReference type="SAM" id="Phobius"/>
    </source>
</evidence>
<dbReference type="Ensembl" id="ENSOCUT00000059690.1">
    <property type="protein sequence ID" value="ENSOCUP00000028312.1"/>
    <property type="gene ID" value="ENSOCUG00000008793.4"/>
</dbReference>
<dbReference type="GeneTree" id="ENSGT00390000005318"/>
<reference evidence="5 6" key="1">
    <citation type="journal article" date="2011" name="Nature">
        <title>A high-resolution map of human evolutionary constraint using 29 mammals.</title>
        <authorList>
            <person name="Lindblad-Toh K."/>
            <person name="Garber M."/>
            <person name="Zuk O."/>
            <person name="Lin M.F."/>
            <person name="Parker B.J."/>
            <person name="Washietl S."/>
            <person name="Kheradpour P."/>
            <person name="Ernst J."/>
            <person name="Jordan G."/>
            <person name="Mauceli E."/>
            <person name="Ward L.D."/>
            <person name="Lowe C.B."/>
            <person name="Holloway A.K."/>
            <person name="Clamp M."/>
            <person name="Gnerre S."/>
            <person name="Alfoldi J."/>
            <person name="Beal K."/>
            <person name="Chang J."/>
            <person name="Clawson H."/>
            <person name="Cuff J."/>
            <person name="Di Palma F."/>
            <person name="Fitzgerald S."/>
            <person name="Flicek P."/>
            <person name="Guttman M."/>
            <person name="Hubisz M.J."/>
            <person name="Jaffe D.B."/>
            <person name="Jungreis I."/>
            <person name="Kent W.J."/>
            <person name="Kostka D."/>
            <person name="Lara M."/>
            <person name="Martins A.L."/>
            <person name="Massingham T."/>
            <person name="Moltke I."/>
            <person name="Raney B.J."/>
            <person name="Rasmussen M.D."/>
            <person name="Robinson J."/>
            <person name="Stark A."/>
            <person name="Vilella A.J."/>
            <person name="Wen J."/>
            <person name="Xie X."/>
            <person name="Zody M.C."/>
            <person name="Baldwin J."/>
            <person name="Bloom T."/>
            <person name="Chin C.W."/>
            <person name="Heiman D."/>
            <person name="Nicol R."/>
            <person name="Nusbaum C."/>
            <person name="Young S."/>
            <person name="Wilkinson J."/>
            <person name="Worley K.C."/>
            <person name="Kovar C.L."/>
            <person name="Muzny D.M."/>
            <person name="Gibbs R.A."/>
            <person name="Cree A."/>
            <person name="Dihn H.H."/>
            <person name="Fowler G."/>
            <person name="Jhangiani S."/>
            <person name="Joshi V."/>
            <person name="Lee S."/>
            <person name="Lewis L.R."/>
            <person name="Nazareth L.V."/>
            <person name="Okwuonu G."/>
            <person name="Santibanez J."/>
            <person name="Warren W.C."/>
            <person name="Mardis E.R."/>
            <person name="Weinstock G.M."/>
            <person name="Wilson R.K."/>
            <person name="Delehaunty K."/>
            <person name="Dooling D."/>
            <person name="Fronik C."/>
            <person name="Fulton L."/>
            <person name="Fulton B."/>
            <person name="Graves T."/>
            <person name="Minx P."/>
            <person name="Sodergren E."/>
            <person name="Birney E."/>
            <person name="Margulies E.H."/>
            <person name="Herrero J."/>
            <person name="Green E.D."/>
            <person name="Haussler D."/>
            <person name="Siepel A."/>
            <person name="Goldman N."/>
            <person name="Pollard K.S."/>
            <person name="Pedersen J.S."/>
            <person name="Lander E.S."/>
            <person name="Kellis M."/>
        </authorList>
    </citation>
    <scope>NUCLEOTIDE SEQUENCE [LARGE SCALE GENOMIC DNA]</scope>
    <source>
        <strain evidence="5 6">Thorbecke inbred</strain>
    </source>
</reference>
<sequence>MCYGIGGVPNQVASSATAFYLQLFLLDVAQIPAAQVSLVLFGGKVSGAAADPVAGFFINRSRRTGSGRLMPWVLGCTPFIAVAYFFLWFLPPFTSLRGLWYTIFYCLFQALATFFQVPYTALTMLLTPSPRERDSVTAYRITMEMVGTLMGATVHGLIVSGAHGPHGCEDAALPRQAALSPDATRLYCIAAAAVALTYPVCSSLLCLGVKERPASSAPASGQGLSFLAGLALTARHPPYLKLVVSFLFISAAVQVEQSYLVLFCTHASRLHHHVQSLVLTILVSAVLSTPLWEWVLQRFGKRTSAFGIFVSEAGSRGWGAGDWRRTGQHLSPVSRGQGPGQQHSMSMCGWKSEPGAQGEGPAGVAVSPGDGTFRDLAGRCAHSPRGIRRGLCIWREHRRVLAASMVGTATPRQSAIPGLCKRWGRQYYLPRAEAVESESSTHPPGSRCPVLPGSCWLPRSLKGDSPGPLQVPCCRTWWRILNCSTSTARAWRPSSTPPTSSSPSLRAQARWASPPSVWSESLTLCLSRPGSTLWLRATPGEGGSGAGMRQPGCSSLLRAPFLSRAGCPRSLLAGSPATEDPPPTRLRAPVGGGQAPLSGDGRGHFPVHVTGPFPKLRPRGHRRSGLRRVGVGSGALSRQPCGAGPELARGAAVSPGSRATRREPASRRRRWS</sequence>
<name>A0A5F9C3N1_RABIT</name>
<dbReference type="GO" id="GO:0015293">
    <property type="term" value="F:symporter activity"/>
    <property type="evidence" value="ECO:0007669"/>
    <property type="project" value="InterPro"/>
</dbReference>
<evidence type="ECO:0000256" key="3">
    <source>
        <dbReference type="SAM" id="MobiDB-lite"/>
    </source>
</evidence>
<feature type="transmembrane region" description="Helical" evidence="4">
    <location>
        <begin position="146"/>
        <end position="164"/>
    </location>
</feature>
<evidence type="ECO:0008006" key="7">
    <source>
        <dbReference type="Google" id="ProtNLM"/>
    </source>
</evidence>
<evidence type="ECO:0000313" key="6">
    <source>
        <dbReference type="Proteomes" id="UP000001811"/>
    </source>
</evidence>
<keyword evidence="6" id="KW-1185">Reference proteome</keyword>
<dbReference type="InterPro" id="IPR039672">
    <property type="entry name" value="MFS_2"/>
</dbReference>
<organism evidence="5 6">
    <name type="scientific">Oryctolagus cuniculus</name>
    <name type="common">Rabbit</name>
    <dbReference type="NCBI Taxonomy" id="9986"/>
    <lineage>
        <taxon>Eukaryota</taxon>
        <taxon>Metazoa</taxon>
        <taxon>Chordata</taxon>
        <taxon>Craniata</taxon>
        <taxon>Vertebrata</taxon>
        <taxon>Euteleostomi</taxon>
        <taxon>Mammalia</taxon>
        <taxon>Eutheria</taxon>
        <taxon>Euarchontoglires</taxon>
        <taxon>Glires</taxon>
        <taxon>Lagomorpha</taxon>
        <taxon>Leporidae</taxon>
        <taxon>Oryctolagus</taxon>
    </lineage>
</organism>
<proteinExistence type="inferred from homology"/>
<feature type="transmembrane region" description="Helical" evidence="4">
    <location>
        <begin position="102"/>
        <end position="126"/>
    </location>
</feature>
<feature type="region of interest" description="Disordered" evidence="3">
    <location>
        <begin position="611"/>
        <end position="672"/>
    </location>
</feature>
<protein>
    <recommendedName>
        <fullName evidence="7">Major facilitator superfamily domain containing 2B</fullName>
    </recommendedName>
</protein>
<dbReference type="Proteomes" id="UP000001811">
    <property type="component" value="Chromosome 2"/>
</dbReference>
<feature type="transmembrane region" description="Helical" evidence="4">
    <location>
        <begin position="69"/>
        <end position="90"/>
    </location>
</feature>
<dbReference type="InParanoid" id="A0A5F9C3N1"/>
<accession>A0A5F9C3N1</accession>
<dbReference type="GO" id="GO:0008643">
    <property type="term" value="P:carbohydrate transport"/>
    <property type="evidence" value="ECO:0007669"/>
    <property type="project" value="InterPro"/>
</dbReference>
<comment type="subcellular location">
    <subcellularLocation>
        <location evidence="1">Membrane</location>
        <topology evidence="1">Multi-pass membrane protein</topology>
    </subcellularLocation>
</comment>
<dbReference type="GO" id="GO:0046624">
    <property type="term" value="F:sphingolipid transporter activity"/>
    <property type="evidence" value="ECO:0007669"/>
    <property type="project" value="TreeGrafter"/>
</dbReference>
<dbReference type="SUPFAM" id="SSF103473">
    <property type="entry name" value="MFS general substrate transporter"/>
    <property type="match status" value="1"/>
</dbReference>
<keyword evidence="4" id="KW-1133">Transmembrane helix</keyword>
<dbReference type="PANTHER" id="PTHR11328:SF30">
    <property type="entry name" value="SPHINGOSINE-1-PHOSPHATE TRANSPORTER MFSD2B"/>
    <property type="match status" value="1"/>
</dbReference>
<reference evidence="5" key="3">
    <citation type="submission" date="2025-09" db="UniProtKB">
        <authorList>
            <consortium name="Ensembl"/>
        </authorList>
    </citation>
    <scope>IDENTIFICATION</scope>
    <source>
        <strain evidence="5">Thorbecke</strain>
    </source>
</reference>
<keyword evidence="4" id="KW-0472">Membrane</keyword>
<comment type="similarity">
    <text evidence="2">Belongs to the major facilitator superfamily.</text>
</comment>
<evidence type="ECO:0000313" key="5">
    <source>
        <dbReference type="Ensembl" id="ENSOCUP00000028312.1"/>
    </source>
</evidence>
<dbReference type="Gene3D" id="1.20.1250.20">
    <property type="entry name" value="MFS general substrate transporter like domains"/>
    <property type="match status" value="1"/>
</dbReference>
<feature type="region of interest" description="Disordered" evidence="3">
    <location>
        <begin position="489"/>
        <end position="508"/>
    </location>
</feature>
<dbReference type="FunFam" id="1.20.1250.20:FF:000260">
    <property type="entry name" value="Major facilitator superfamily domain containing 2B"/>
    <property type="match status" value="1"/>
</dbReference>
<feature type="transmembrane region" description="Helical" evidence="4">
    <location>
        <begin position="276"/>
        <end position="295"/>
    </location>
</feature>
<dbReference type="GO" id="GO:0005886">
    <property type="term" value="C:plasma membrane"/>
    <property type="evidence" value="ECO:0007669"/>
    <property type="project" value="TreeGrafter"/>
</dbReference>
<evidence type="ECO:0000256" key="1">
    <source>
        <dbReference type="ARBA" id="ARBA00004141"/>
    </source>
</evidence>
<feature type="transmembrane region" description="Helical" evidence="4">
    <location>
        <begin position="184"/>
        <end position="207"/>
    </location>
</feature>
<dbReference type="AlphaFoldDB" id="A0A5F9C3N1"/>
<evidence type="ECO:0000256" key="2">
    <source>
        <dbReference type="ARBA" id="ARBA00008335"/>
    </source>
</evidence>